<dbReference type="EMBL" id="JBHTBW010000052">
    <property type="protein sequence ID" value="MFC7442531.1"/>
    <property type="molecule type" value="Genomic_DNA"/>
</dbReference>
<accession>A0ABW2RNH9</accession>
<name>A0ABW2RNH9_9BACL</name>
<organism evidence="1 2">
    <name type="scientific">Laceyella putida</name>
    <dbReference type="NCBI Taxonomy" id="110101"/>
    <lineage>
        <taxon>Bacteria</taxon>
        <taxon>Bacillati</taxon>
        <taxon>Bacillota</taxon>
        <taxon>Bacilli</taxon>
        <taxon>Bacillales</taxon>
        <taxon>Thermoactinomycetaceae</taxon>
        <taxon>Laceyella</taxon>
    </lineage>
</organism>
<dbReference type="Proteomes" id="UP001596500">
    <property type="component" value="Unassembled WGS sequence"/>
</dbReference>
<evidence type="ECO:0000313" key="1">
    <source>
        <dbReference type="EMBL" id="MFC7442531.1"/>
    </source>
</evidence>
<sequence length="111" mass="12500">MKLGPWIKGVNQLMYYDDYDPYLSYDYDTDYESAYEMDEGNVEQLPPRVAPGTLRMYVGQIVTVVIRGVSRRPISVYVASVNRFGDATLISCRAGVPRRIVVSARDVTIVG</sequence>
<evidence type="ECO:0000313" key="2">
    <source>
        <dbReference type="Proteomes" id="UP001596500"/>
    </source>
</evidence>
<comment type="caution">
    <text evidence="1">The sequence shown here is derived from an EMBL/GenBank/DDBJ whole genome shotgun (WGS) entry which is preliminary data.</text>
</comment>
<keyword evidence="2" id="KW-1185">Reference proteome</keyword>
<proteinExistence type="predicted"/>
<gene>
    <name evidence="1" type="ORF">ACFQNG_15705</name>
</gene>
<protein>
    <submittedName>
        <fullName evidence="1">Uncharacterized protein</fullName>
    </submittedName>
</protein>
<reference evidence="2" key="1">
    <citation type="journal article" date="2019" name="Int. J. Syst. Evol. Microbiol.">
        <title>The Global Catalogue of Microorganisms (GCM) 10K type strain sequencing project: providing services to taxonomists for standard genome sequencing and annotation.</title>
        <authorList>
            <consortium name="The Broad Institute Genomics Platform"/>
            <consortium name="The Broad Institute Genome Sequencing Center for Infectious Disease"/>
            <person name="Wu L."/>
            <person name="Ma J."/>
        </authorList>
    </citation>
    <scope>NUCLEOTIDE SEQUENCE [LARGE SCALE GENOMIC DNA]</scope>
    <source>
        <strain evidence="2">CGMCC 1.12942</strain>
    </source>
</reference>
<dbReference type="RefSeq" id="WP_379866455.1">
    <property type="nucleotide sequence ID" value="NZ_JBHTBW010000052.1"/>
</dbReference>